<dbReference type="SMART" id="SM00293">
    <property type="entry name" value="PWWP"/>
    <property type="match status" value="1"/>
</dbReference>
<feature type="region of interest" description="Disordered" evidence="2">
    <location>
        <begin position="1322"/>
        <end position="1364"/>
    </location>
</feature>
<evidence type="ECO:0000256" key="1">
    <source>
        <dbReference type="ARBA" id="ARBA00022664"/>
    </source>
</evidence>
<evidence type="ECO:0000313" key="6">
    <source>
        <dbReference type="Proteomes" id="UP001327560"/>
    </source>
</evidence>
<feature type="compositionally biased region" description="Polar residues" evidence="2">
    <location>
        <begin position="735"/>
        <end position="744"/>
    </location>
</feature>
<dbReference type="PROSITE" id="PS50812">
    <property type="entry name" value="PWWP"/>
    <property type="match status" value="1"/>
</dbReference>
<dbReference type="GO" id="GO:0005634">
    <property type="term" value="C:nucleus"/>
    <property type="evidence" value="ECO:0007669"/>
    <property type="project" value="UniProtKB-ARBA"/>
</dbReference>
<feature type="compositionally biased region" description="Low complexity" evidence="2">
    <location>
        <begin position="1236"/>
        <end position="1245"/>
    </location>
</feature>
<feature type="region of interest" description="Disordered" evidence="2">
    <location>
        <begin position="555"/>
        <end position="576"/>
    </location>
</feature>
<evidence type="ECO:0000259" key="3">
    <source>
        <dbReference type="PROSITE" id="PS50812"/>
    </source>
</evidence>
<feature type="domain" description="PWWP" evidence="3">
    <location>
        <begin position="23"/>
        <end position="80"/>
    </location>
</feature>
<feature type="compositionally biased region" description="Pro residues" evidence="2">
    <location>
        <begin position="1352"/>
        <end position="1361"/>
    </location>
</feature>
<dbReference type="Pfam" id="PF00855">
    <property type="entry name" value="PWWP"/>
    <property type="match status" value="1"/>
</dbReference>
<feature type="region of interest" description="Disordered" evidence="2">
    <location>
        <begin position="798"/>
        <end position="823"/>
    </location>
</feature>
<dbReference type="EMBL" id="CP136892">
    <property type="protein sequence ID" value="WOL01807.1"/>
    <property type="molecule type" value="Genomic_DNA"/>
</dbReference>
<evidence type="ECO:0000256" key="2">
    <source>
        <dbReference type="SAM" id="MobiDB-lite"/>
    </source>
</evidence>
<dbReference type="InterPro" id="IPR000313">
    <property type="entry name" value="PWWP_dom"/>
</dbReference>
<dbReference type="InterPro" id="IPR006569">
    <property type="entry name" value="CID_dom"/>
</dbReference>
<reference evidence="5 6" key="1">
    <citation type="submission" date="2023-10" db="EMBL/GenBank/DDBJ databases">
        <title>Chromosome-scale genome assembly provides insights into flower coloration mechanisms of Canna indica.</title>
        <authorList>
            <person name="Li C."/>
        </authorList>
    </citation>
    <scope>NUCLEOTIDE SEQUENCE [LARGE SCALE GENOMIC DNA]</scope>
    <source>
        <tissue evidence="5">Flower</tissue>
    </source>
</reference>
<evidence type="ECO:0000259" key="4">
    <source>
        <dbReference type="PROSITE" id="PS51391"/>
    </source>
</evidence>
<dbReference type="InterPro" id="IPR008942">
    <property type="entry name" value="ENTH_VHS"/>
</dbReference>
<accession>A0AAQ3K4G8</accession>
<dbReference type="Pfam" id="PF04818">
    <property type="entry name" value="CID"/>
    <property type="match status" value="1"/>
</dbReference>
<evidence type="ECO:0000313" key="5">
    <source>
        <dbReference type="EMBL" id="WOL01807.1"/>
    </source>
</evidence>
<feature type="region of interest" description="Disordered" evidence="2">
    <location>
        <begin position="1376"/>
        <end position="1398"/>
    </location>
</feature>
<dbReference type="Proteomes" id="UP001327560">
    <property type="component" value="Chromosome 3"/>
</dbReference>
<dbReference type="Gene3D" id="1.25.40.90">
    <property type="match status" value="1"/>
</dbReference>
<feature type="compositionally biased region" description="Polar residues" evidence="2">
    <location>
        <begin position="1322"/>
        <end position="1331"/>
    </location>
</feature>
<name>A0AAQ3K4G8_9LILI</name>
<sequence length="1398" mass="154117">MGPCRRKGSGRAAAAAAQQQWKVGDLVLAKMRGFPAWPAMISEPEKWGFPAQRKKLFVYFYGTKQIAFCNYADIEAFTEEKKKSLLLKRQGKGADFVRAVDEIIDIYETSKKQKVEGNSLGDEGERSAEDLRCVGTSSISSSFKNSTESGSHLATNNNFEALCDMRETNNGVGSEEVSATSTADDLQKNLVTDAPIQIVSILDQLRQDPLTTNNTSRKKRLRDASQHRSLKRRSRSSLADSSKIHEPTSVYDSDLSGALTPDLVQNANTESKCKNDMDVPCTASSYSGSEVGAEGAANGYEANEPNGGILESTCHQEVSTNGYLNNEERLYGKVKSPKECVVVKMTRKREDIAAEFSVLNKEDFLFSSTPNSLNEIKKEIHKADGDEHLPLVKRARVRMGKSVIEEAQHGESVCVDEKTETSSMVNDCDKNHMLFSLENNSCPLNSNSLTAKEDVSSSLVNDCSPPQGKDIIFWKAKKYQLNGSMLDVEAALPPSKRLHRALEAMSANANESTDDRRESPRAMEANALMDSPNISSLHLSSDTKVGSPMRLQNVHSSNGIEPLQNLDKPSLSSSEVKPRDFHTESIRNLHNHNRNEDVGDAAACNGCIVPEDKVATTQMKCEQPCSSMFVEEENVASSRGIPNKEFTFLDKANKKLMEDKDDIHNISKDNANRNVSAEPILHKEDGFSNAAESVHSFPPEEAVQTVSAADMVSVASTASGATMCSSFQSDEDSHTGNMQGASRETQLRDTPYGRSISPELTPMKELIAAAQAKRTLSHSTSFSHNYFDSKAFPDAIMSPSQVHKGDFSRNGSSPNSSGNHTSTIDDRIHAIQNGNTSPQIGLQLKGTNRYNHAEANAARRTFEALLCTLSRTKDSIGRATRLAMDCGKYGMAGEVLELLLQYLEREQSLHKRVDLFFLVDSITQCSRNQKGGLGDMYPALVQSMLPRLLSAAAPRGNAALENRRQCLKVLRLWLERKTLPESIVRHHMRELDCSNELSFSSGSSRRPSRMERAINDPLREMEGMLVDEYGSNTNFQLPYLLSTNVLEDEEGNGSDEKSFEAVTPERGAQIDHEKGTTQISTEKNRHVLEDVDVELEMEDVSPPCEVNSACPGAGADPVHSHHQVDQQFPLPFAPPLPQDRPPSPPPLPSSPPPLVSPCSTAHAVPQWQSGSHASDLHPSRNIPNLQNQQSHFFNQQPANENTGLMPSKPATYYGPNYGCIPSQMPPPTPASYGTASSHPSMHSHSNMQSLVNTPLTDAPYQLQPPPPTVSNHFSYVQNEPQQRAQPWGKCSFPERYQYGHESHRGNFHCDQGTRRHFQNEMTPRSSFSSVHQHGPSPYEKMEASPASLPHYGRPPEPPPMPCNGWSLPPRMPNYIKPTSRPPVDAPIPDVGGGYWRPR</sequence>
<feature type="region of interest" description="Disordered" evidence="2">
    <location>
        <begin position="210"/>
        <end position="257"/>
    </location>
</feature>
<proteinExistence type="predicted"/>
<feature type="region of interest" description="Disordered" evidence="2">
    <location>
        <begin position="1102"/>
        <end position="1184"/>
    </location>
</feature>
<feature type="compositionally biased region" description="Pro residues" evidence="2">
    <location>
        <begin position="1131"/>
        <end position="1155"/>
    </location>
</feature>
<feature type="region of interest" description="Disordered" evidence="2">
    <location>
        <begin position="725"/>
        <end position="753"/>
    </location>
</feature>
<feature type="domain" description="CID" evidence="4">
    <location>
        <begin position="854"/>
        <end position="995"/>
    </location>
</feature>
<dbReference type="SUPFAM" id="SSF63748">
    <property type="entry name" value="Tudor/PWWP/MBT"/>
    <property type="match status" value="1"/>
</dbReference>
<feature type="region of interest" description="Disordered" evidence="2">
    <location>
        <begin position="1048"/>
        <end position="1085"/>
    </location>
</feature>
<dbReference type="PROSITE" id="PS51391">
    <property type="entry name" value="CID"/>
    <property type="match status" value="1"/>
</dbReference>
<gene>
    <name evidence="5" type="ORF">Cni_G10524</name>
</gene>
<dbReference type="PANTHER" id="PTHR12550:SF49">
    <property type="entry name" value="PROTEIN HUA2-LIKE 2-RELATED"/>
    <property type="match status" value="1"/>
</dbReference>
<protein>
    <submittedName>
        <fullName evidence="5">Uncharacterized protein</fullName>
    </submittedName>
</protein>
<dbReference type="GO" id="GO:0006397">
    <property type="term" value="P:mRNA processing"/>
    <property type="evidence" value="ECO:0007669"/>
    <property type="project" value="UniProtKB-KW"/>
</dbReference>
<feature type="region of interest" description="Disordered" evidence="2">
    <location>
        <begin position="1224"/>
        <end position="1246"/>
    </location>
</feature>
<organism evidence="5 6">
    <name type="scientific">Canna indica</name>
    <name type="common">Indian-shot</name>
    <dbReference type="NCBI Taxonomy" id="4628"/>
    <lineage>
        <taxon>Eukaryota</taxon>
        <taxon>Viridiplantae</taxon>
        <taxon>Streptophyta</taxon>
        <taxon>Embryophyta</taxon>
        <taxon>Tracheophyta</taxon>
        <taxon>Spermatophyta</taxon>
        <taxon>Magnoliopsida</taxon>
        <taxon>Liliopsida</taxon>
        <taxon>Zingiberales</taxon>
        <taxon>Cannaceae</taxon>
        <taxon>Canna</taxon>
    </lineage>
</organism>
<feature type="compositionally biased region" description="Low complexity" evidence="2">
    <location>
        <begin position="808"/>
        <end position="822"/>
    </location>
</feature>
<dbReference type="SMART" id="SM00582">
    <property type="entry name" value="RPR"/>
    <property type="match status" value="1"/>
</dbReference>
<keyword evidence="1" id="KW-0507">mRNA processing</keyword>
<dbReference type="Gene3D" id="2.30.30.140">
    <property type="match status" value="1"/>
</dbReference>
<keyword evidence="6" id="KW-1185">Reference proteome</keyword>
<dbReference type="PANTHER" id="PTHR12550">
    <property type="entry name" value="HEPATOMA-DERIVED GROWTH FACTOR-RELATED"/>
    <property type="match status" value="1"/>
</dbReference>